<feature type="transmembrane region" description="Helical" evidence="8">
    <location>
        <begin position="39"/>
        <end position="62"/>
    </location>
</feature>
<evidence type="ECO:0000313" key="9">
    <source>
        <dbReference type="EMBL" id="GIY62580.1"/>
    </source>
</evidence>
<evidence type="ECO:0000256" key="3">
    <source>
        <dbReference type="ARBA" id="ARBA00022448"/>
    </source>
</evidence>
<evidence type="ECO:0000313" key="10">
    <source>
        <dbReference type="Proteomes" id="UP001054945"/>
    </source>
</evidence>
<dbReference type="EMBL" id="BPLR01013637">
    <property type="protein sequence ID" value="GIY62580.1"/>
    <property type="molecule type" value="Genomic_DNA"/>
</dbReference>
<dbReference type="Pfam" id="PF01384">
    <property type="entry name" value="PHO4"/>
    <property type="match status" value="1"/>
</dbReference>
<comment type="subcellular location">
    <subcellularLocation>
        <location evidence="1">Membrane</location>
        <topology evidence="1">Multi-pass membrane protein</topology>
    </subcellularLocation>
</comment>
<evidence type="ECO:0000256" key="4">
    <source>
        <dbReference type="ARBA" id="ARBA00022592"/>
    </source>
</evidence>
<dbReference type="GO" id="GO:0035435">
    <property type="term" value="P:phosphate ion transmembrane transport"/>
    <property type="evidence" value="ECO:0007669"/>
    <property type="project" value="TreeGrafter"/>
</dbReference>
<comment type="similarity">
    <text evidence="2">Belongs to the inorganic phosphate transporter (PiT) (TC 2.A.20) family.</text>
</comment>
<keyword evidence="5 8" id="KW-0812">Transmembrane</keyword>
<reference evidence="9 10" key="1">
    <citation type="submission" date="2021-06" db="EMBL/GenBank/DDBJ databases">
        <title>Caerostris extrusa draft genome.</title>
        <authorList>
            <person name="Kono N."/>
            <person name="Arakawa K."/>
        </authorList>
    </citation>
    <scope>NUCLEOTIDE SEQUENCE [LARGE SCALE GENOMIC DNA]</scope>
</reference>
<organism evidence="9 10">
    <name type="scientific">Caerostris extrusa</name>
    <name type="common">Bark spider</name>
    <name type="synonym">Caerostris bankana</name>
    <dbReference type="NCBI Taxonomy" id="172846"/>
    <lineage>
        <taxon>Eukaryota</taxon>
        <taxon>Metazoa</taxon>
        <taxon>Ecdysozoa</taxon>
        <taxon>Arthropoda</taxon>
        <taxon>Chelicerata</taxon>
        <taxon>Arachnida</taxon>
        <taxon>Araneae</taxon>
        <taxon>Araneomorphae</taxon>
        <taxon>Entelegynae</taxon>
        <taxon>Araneoidea</taxon>
        <taxon>Araneidae</taxon>
        <taxon>Caerostris</taxon>
    </lineage>
</organism>
<keyword evidence="3" id="KW-0813">Transport</keyword>
<proteinExistence type="inferred from homology"/>
<feature type="transmembrane region" description="Helical" evidence="8">
    <location>
        <begin position="6"/>
        <end position="27"/>
    </location>
</feature>
<keyword evidence="6 8" id="KW-1133">Transmembrane helix</keyword>
<dbReference type="GO" id="GO:0005315">
    <property type="term" value="F:phosphate transmembrane transporter activity"/>
    <property type="evidence" value="ECO:0007669"/>
    <property type="project" value="InterPro"/>
</dbReference>
<dbReference type="Proteomes" id="UP001054945">
    <property type="component" value="Unassembled WGS sequence"/>
</dbReference>
<protein>
    <submittedName>
        <fullName evidence="9">Phosphate transporter</fullName>
    </submittedName>
</protein>
<comment type="caution">
    <text evidence="9">The sequence shown here is derived from an EMBL/GenBank/DDBJ whole genome shotgun (WGS) entry which is preliminary data.</text>
</comment>
<evidence type="ECO:0000256" key="1">
    <source>
        <dbReference type="ARBA" id="ARBA00004141"/>
    </source>
</evidence>
<dbReference type="PANTHER" id="PTHR11101:SF80">
    <property type="entry name" value="PHOSPHATE TRANSPORTER"/>
    <property type="match status" value="1"/>
</dbReference>
<keyword evidence="10" id="KW-1185">Reference proteome</keyword>
<keyword evidence="7 8" id="KW-0472">Membrane</keyword>
<keyword evidence="4" id="KW-0592">Phosphate transport</keyword>
<evidence type="ECO:0000256" key="6">
    <source>
        <dbReference type="ARBA" id="ARBA00022989"/>
    </source>
</evidence>
<evidence type="ECO:0000256" key="5">
    <source>
        <dbReference type="ARBA" id="ARBA00022692"/>
    </source>
</evidence>
<gene>
    <name evidence="9" type="primary">Slc20a1</name>
    <name evidence="9" type="ORF">CEXT_807362</name>
</gene>
<dbReference type="InterPro" id="IPR001204">
    <property type="entry name" value="Phos_transporter"/>
</dbReference>
<evidence type="ECO:0000256" key="7">
    <source>
        <dbReference type="ARBA" id="ARBA00023136"/>
    </source>
</evidence>
<dbReference type="PANTHER" id="PTHR11101">
    <property type="entry name" value="PHOSPHATE TRANSPORTER"/>
    <property type="match status" value="1"/>
</dbReference>
<evidence type="ECO:0000256" key="8">
    <source>
        <dbReference type="SAM" id="Phobius"/>
    </source>
</evidence>
<dbReference type="GO" id="GO:0016020">
    <property type="term" value="C:membrane"/>
    <property type="evidence" value="ECO:0007669"/>
    <property type="project" value="UniProtKB-SubCell"/>
</dbReference>
<evidence type="ECO:0000256" key="2">
    <source>
        <dbReference type="ARBA" id="ARBA00009916"/>
    </source>
</evidence>
<dbReference type="AlphaFoldDB" id="A0AAV4UZ03"/>
<accession>A0AAV4UZ03</accession>
<sequence length="69" mass="7523">MLGFIIASWFLSPLLSGLVSVAIFLLIRRFILSKEKPGEAGLTALPFFYGFTVFVNVISIVLDGSPGKF</sequence>
<name>A0AAV4UZ03_CAEEX</name>